<protein>
    <submittedName>
        <fullName evidence="7">ABC-2 type transport system permease protein</fullName>
    </submittedName>
</protein>
<feature type="transmembrane region" description="Helical" evidence="6">
    <location>
        <begin position="133"/>
        <end position="153"/>
    </location>
</feature>
<feature type="transmembrane region" description="Helical" evidence="6">
    <location>
        <begin position="56"/>
        <end position="74"/>
    </location>
</feature>
<evidence type="ECO:0000256" key="2">
    <source>
        <dbReference type="ARBA" id="ARBA00022475"/>
    </source>
</evidence>
<evidence type="ECO:0000256" key="5">
    <source>
        <dbReference type="ARBA" id="ARBA00023136"/>
    </source>
</evidence>
<dbReference type="NCBIfam" id="TIGR03518">
    <property type="entry name" value="ABC_perm_GldF"/>
    <property type="match status" value="1"/>
</dbReference>
<name>A0A1M5J706_9FLAO</name>
<dbReference type="EMBL" id="FQWL01000001">
    <property type="protein sequence ID" value="SHG35793.1"/>
    <property type="molecule type" value="Genomic_DNA"/>
</dbReference>
<reference evidence="8" key="1">
    <citation type="submission" date="2016-11" db="EMBL/GenBank/DDBJ databases">
        <authorList>
            <person name="Varghese N."/>
            <person name="Submissions S."/>
        </authorList>
    </citation>
    <scope>NUCLEOTIDE SEQUENCE [LARGE SCALE GENOMIC DNA]</scope>
    <source>
        <strain evidence="8">DSM 22638</strain>
    </source>
</reference>
<organism evidence="7 8">
    <name type="scientific">Flagellimonas flava</name>
    <dbReference type="NCBI Taxonomy" id="570519"/>
    <lineage>
        <taxon>Bacteria</taxon>
        <taxon>Pseudomonadati</taxon>
        <taxon>Bacteroidota</taxon>
        <taxon>Flavobacteriia</taxon>
        <taxon>Flavobacteriales</taxon>
        <taxon>Flavobacteriaceae</taxon>
        <taxon>Flagellimonas</taxon>
    </lineage>
</organism>
<dbReference type="InterPro" id="IPR051449">
    <property type="entry name" value="ABC-2_transporter_component"/>
</dbReference>
<keyword evidence="3 6" id="KW-0812">Transmembrane</keyword>
<evidence type="ECO:0000256" key="4">
    <source>
        <dbReference type="ARBA" id="ARBA00022989"/>
    </source>
</evidence>
<keyword evidence="2" id="KW-1003">Cell membrane</keyword>
<accession>A0A1M5J706</accession>
<proteinExistence type="predicted"/>
<dbReference type="PANTHER" id="PTHR30294">
    <property type="entry name" value="MEMBRANE COMPONENT OF ABC TRANSPORTER YHHJ-RELATED"/>
    <property type="match status" value="1"/>
</dbReference>
<feature type="transmembrane region" description="Helical" evidence="6">
    <location>
        <begin position="95"/>
        <end position="121"/>
    </location>
</feature>
<dbReference type="AlphaFoldDB" id="A0A1M5J706"/>
<comment type="subcellular location">
    <subcellularLocation>
        <location evidence="1">Cell membrane</location>
        <topology evidence="1">Multi-pass membrane protein</topology>
    </subcellularLocation>
</comment>
<gene>
    <name evidence="7" type="ORF">SAMN04488116_1140</name>
</gene>
<dbReference type="GO" id="GO:0140359">
    <property type="term" value="F:ABC-type transporter activity"/>
    <property type="evidence" value="ECO:0007669"/>
    <property type="project" value="InterPro"/>
</dbReference>
<dbReference type="Pfam" id="PF12679">
    <property type="entry name" value="ABC2_membrane_2"/>
    <property type="match status" value="1"/>
</dbReference>
<feature type="transmembrane region" description="Helical" evidence="6">
    <location>
        <begin position="220"/>
        <end position="238"/>
    </location>
</feature>
<keyword evidence="8" id="KW-1185">Reference proteome</keyword>
<dbReference type="GO" id="GO:0005886">
    <property type="term" value="C:plasma membrane"/>
    <property type="evidence" value="ECO:0007669"/>
    <property type="project" value="UniProtKB-SubCell"/>
</dbReference>
<keyword evidence="4 6" id="KW-1133">Transmembrane helix</keyword>
<dbReference type="Proteomes" id="UP000184532">
    <property type="component" value="Unassembled WGS sequence"/>
</dbReference>
<dbReference type="OrthoDB" id="9794512at2"/>
<feature type="transmembrane region" description="Helical" evidence="6">
    <location>
        <begin position="12"/>
        <end position="36"/>
    </location>
</feature>
<dbReference type="STRING" id="570519.SAMN04488116_1140"/>
<dbReference type="InterPro" id="IPR019860">
    <property type="entry name" value="Motility-assoc_ABC_perm_GldF"/>
</dbReference>
<keyword evidence="5 6" id="KW-0472">Membrane</keyword>
<evidence type="ECO:0000313" key="8">
    <source>
        <dbReference type="Proteomes" id="UP000184532"/>
    </source>
</evidence>
<feature type="transmembrane region" description="Helical" evidence="6">
    <location>
        <begin position="165"/>
        <end position="182"/>
    </location>
</feature>
<dbReference type="RefSeq" id="WP_073176956.1">
    <property type="nucleotide sequence ID" value="NZ_FQWL01000001.1"/>
</dbReference>
<evidence type="ECO:0000313" key="7">
    <source>
        <dbReference type="EMBL" id="SHG35793.1"/>
    </source>
</evidence>
<evidence type="ECO:0000256" key="1">
    <source>
        <dbReference type="ARBA" id="ARBA00004651"/>
    </source>
</evidence>
<dbReference type="PANTHER" id="PTHR30294:SF29">
    <property type="entry name" value="MULTIDRUG ABC TRANSPORTER PERMEASE YBHS-RELATED"/>
    <property type="match status" value="1"/>
</dbReference>
<evidence type="ECO:0000256" key="3">
    <source>
        <dbReference type="ARBA" id="ARBA00022692"/>
    </source>
</evidence>
<evidence type="ECO:0000256" key="6">
    <source>
        <dbReference type="SAM" id="Phobius"/>
    </source>
</evidence>
<sequence length="243" mass="27291">MFAIFKREVQSFFTSPIGYLIVGLFLLLNGLFLWVFKGDYNILDYGFADLGNLFLLAPWIFIFLVPAITMKSFSEERKVGTLELLLIKPISTWKLVLGKFWGAFLLCVIAVVPTLIYVWAISKLGISEGNYDLGVVIGSYFGLLFLMASYTAIGIFTSTLSENQIIAFILGVLICFVFFNGFEALSTLFSSGETLRLVKTMGAKAHFDSIGRGILDTRDLVYFISITLLFLFLTNERLKQLPK</sequence>